<sequence>MAFEGAPHYLRYLPDRDIAQIIASLDSLSRAALRASCKANKAVVDAHVQEARYYGVARNSRHEASLPPYIRRVQIFALGPPTQEWLCRSLAGLQHLTHLHITAERAREDELLRHVWSCSSVYAHVHKHLLVLVCMYTAGVLLQECKH</sequence>
<name>A0ABQ7G6C6_DUNSA</name>
<dbReference type="EMBL" id="MU070073">
    <property type="protein sequence ID" value="KAF5830152.1"/>
    <property type="molecule type" value="Genomic_DNA"/>
</dbReference>
<evidence type="ECO:0008006" key="3">
    <source>
        <dbReference type="Google" id="ProtNLM"/>
    </source>
</evidence>
<dbReference type="Proteomes" id="UP000815325">
    <property type="component" value="Unassembled WGS sequence"/>
</dbReference>
<evidence type="ECO:0000313" key="1">
    <source>
        <dbReference type="EMBL" id="KAF5830152.1"/>
    </source>
</evidence>
<gene>
    <name evidence="1" type="ORF">DUNSADRAFT_14950</name>
</gene>
<keyword evidence="2" id="KW-1185">Reference proteome</keyword>
<comment type="caution">
    <text evidence="1">The sequence shown here is derived from an EMBL/GenBank/DDBJ whole genome shotgun (WGS) entry which is preliminary data.</text>
</comment>
<evidence type="ECO:0000313" key="2">
    <source>
        <dbReference type="Proteomes" id="UP000815325"/>
    </source>
</evidence>
<organism evidence="1 2">
    <name type="scientific">Dunaliella salina</name>
    <name type="common">Green alga</name>
    <name type="synonym">Protococcus salinus</name>
    <dbReference type="NCBI Taxonomy" id="3046"/>
    <lineage>
        <taxon>Eukaryota</taxon>
        <taxon>Viridiplantae</taxon>
        <taxon>Chlorophyta</taxon>
        <taxon>core chlorophytes</taxon>
        <taxon>Chlorophyceae</taxon>
        <taxon>CS clade</taxon>
        <taxon>Chlamydomonadales</taxon>
        <taxon>Dunaliellaceae</taxon>
        <taxon>Dunaliella</taxon>
    </lineage>
</organism>
<protein>
    <recommendedName>
        <fullName evidence="3">F-box domain-containing protein</fullName>
    </recommendedName>
</protein>
<reference evidence="1" key="1">
    <citation type="submission" date="2017-08" db="EMBL/GenBank/DDBJ databases">
        <authorList>
            <person name="Polle J.E."/>
            <person name="Barry K."/>
            <person name="Cushman J."/>
            <person name="Schmutz J."/>
            <person name="Tran D."/>
            <person name="Hathwaick L.T."/>
            <person name="Yim W.C."/>
            <person name="Jenkins J."/>
            <person name="Mckie-Krisberg Z.M."/>
            <person name="Prochnik S."/>
            <person name="Lindquist E."/>
            <person name="Dockter R.B."/>
            <person name="Adam C."/>
            <person name="Molina H."/>
            <person name="Bunkerborg J."/>
            <person name="Jin E."/>
            <person name="Buchheim M."/>
            <person name="Magnuson J."/>
        </authorList>
    </citation>
    <scope>NUCLEOTIDE SEQUENCE</scope>
    <source>
        <strain evidence="1">CCAP 19/18</strain>
    </source>
</reference>
<accession>A0ABQ7G6C6</accession>
<proteinExistence type="predicted"/>